<dbReference type="CDD" id="cd00093">
    <property type="entry name" value="HTH_XRE"/>
    <property type="match status" value="1"/>
</dbReference>
<organism evidence="1 2">
    <name type="scientific">Phenylobacterium haematophilum</name>
    <dbReference type="NCBI Taxonomy" id="98513"/>
    <lineage>
        <taxon>Bacteria</taxon>
        <taxon>Pseudomonadati</taxon>
        <taxon>Pseudomonadota</taxon>
        <taxon>Alphaproteobacteria</taxon>
        <taxon>Caulobacterales</taxon>
        <taxon>Caulobacteraceae</taxon>
        <taxon>Phenylobacterium</taxon>
    </lineage>
</organism>
<name>A0A840A0S8_9CAUL</name>
<dbReference type="GO" id="GO:0003677">
    <property type="term" value="F:DNA binding"/>
    <property type="evidence" value="ECO:0007669"/>
    <property type="project" value="InterPro"/>
</dbReference>
<dbReference type="SUPFAM" id="SSF47413">
    <property type="entry name" value="lambda repressor-like DNA-binding domains"/>
    <property type="match status" value="1"/>
</dbReference>
<dbReference type="InterPro" id="IPR001387">
    <property type="entry name" value="Cro/C1-type_HTH"/>
</dbReference>
<protein>
    <submittedName>
        <fullName evidence="1">Transcriptional regulator with XRE-family HTH domain</fullName>
    </submittedName>
</protein>
<dbReference type="InterPro" id="IPR010982">
    <property type="entry name" value="Lambda_DNA-bd_dom_sf"/>
</dbReference>
<accession>A0A840A0S8</accession>
<reference evidence="1 2" key="1">
    <citation type="submission" date="2020-08" db="EMBL/GenBank/DDBJ databases">
        <title>Genomic Encyclopedia of Type Strains, Phase IV (KMG-IV): sequencing the most valuable type-strain genomes for metagenomic binning, comparative biology and taxonomic classification.</title>
        <authorList>
            <person name="Goeker M."/>
        </authorList>
    </citation>
    <scope>NUCLEOTIDE SEQUENCE [LARGE SCALE GENOMIC DNA]</scope>
    <source>
        <strain evidence="1 2">DSM 21793</strain>
    </source>
</reference>
<evidence type="ECO:0000313" key="2">
    <source>
        <dbReference type="Proteomes" id="UP000530564"/>
    </source>
</evidence>
<dbReference type="Proteomes" id="UP000530564">
    <property type="component" value="Unassembled WGS sequence"/>
</dbReference>
<dbReference type="AlphaFoldDB" id="A0A840A0S8"/>
<keyword evidence="2" id="KW-1185">Reference proteome</keyword>
<dbReference type="RefSeq" id="WP_183771608.1">
    <property type="nucleotide sequence ID" value="NZ_JACIDK010000002.1"/>
</dbReference>
<proteinExistence type="predicted"/>
<dbReference type="EMBL" id="JACIDK010000002">
    <property type="protein sequence ID" value="MBB3891052.1"/>
    <property type="molecule type" value="Genomic_DNA"/>
</dbReference>
<sequence length="304" mass="32666">MHAATPFSEKLDLVLKALSMSRGRLAAELGVDKSLVGRWASGAVTPSAHNLENLTRLVAQRRPGFTMLDWDRSLEGLAQVFGVEPASPRARRPRVDGPAVEGLPLPGLDMVRMVTERRGATYEGFWRSTRPSIAMPGEIFHDYGMIRRGPDGLLRFQMGGSGLLFDGWLMPVEGQVFAILFDTVGQTPVFLVFNGVSLHKAVQLDGLILAAALNAARTPSAYPVVLERIGDLTGDPETDDERCAELLKLDTAATEDTAPQAMRKHLIRDIGPAAAAAGTGELFLLSTWANSLSKGLSSGGHLQG</sequence>
<comment type="caution">
    <text evidence="1">The sequence shown here is derived from an EMBL/GenBank/DDBJ whole genome shotgun (WGS) entry which is preliminary data.</text>
</comment>
<evidence type="ECO:0000313" key="1">
    <source>
        <dbReference type="EMBL" id="MBB3891052.1"/>
    </source>
</evidence>
<gene>
    <name evidence="1" type="ORF">GGQ61_001769</name>
</gene>